<dbReference type="AlphaFoldDB" id="A0A1I7XBW5"/>
<evidence type="ECO:0000313" key="2">
    <source>
        <dbReference type="WBParaSite" id="Hba_15178"/>
    </source>
</evidence>
<protein>
    <submittedName>
        <fullName evidence="2">Uncharacterized protein</fullName>
    </submittedName>
</protein>
<accession>A0A1I7XBW5</accession>
<keyword evidence="1" id="KW-1185">Reference proteome</keyword>
<reference evidence="2" key="1">
    <citation type="submission" date="2016-11" db="UniProtKB">
        <authorList>
            <consortium name="WormBaseParasite"/>
        </authorList>
    </citation>
    <scope>IDENTIFICATION</scope>
</reference>
<name>A0A1I7XBW5_HETBA</name>
<proteinExistence type="predicted"/>
<organism evidence="1 2">
    <name type="scientific">Heterorhabditis bacteriophora</name>
    <name type="common">Entomopathogenic nematode worm</name>
    <dbReference type="NCBI Taxonomy" id="37862"/>
    <lineage>
        <taxon>Eukaryota</taxon>
        <taxon>Metazoa</taxon>
        <taxon>Ecdysozoa</taxon>
        <taxon>Nematoda</taxon>
        <taxon>Chromadorea</taxon>
        <taxon>Rhabditida</taxon>
        <taxon>Rhabditina</taxon>
        <taxon>Rhabditomorpha</taxon>
        <taxon>Strongyloidea</taxon>
        <taxon>Heterorhabditidae</taxon>
        <taxon>Heterorhabditis</taxon>
    </lineage>
</organism>
<dbReference type="WBParaSite" id="Hba_15178">
    <property type="protein sequence ID" value="Hba_15178"/>
    <property type="gene ID" value="Hba_15178"/>
</dbReference>
<sequence length="45" mass="4926">MERCRKGGIETKPSTIKTLEAVSRCCSCCLPRGTCCLVEHNLKLG</sequence>
<evidence type="ECO:0000313" key="1">
    <source>
        <dbReference type="Proteomes" id="UP000095283"/>
    </source>
</evidence>
<dbReference type="Proteomes" id="UP000095283">
    <property type="component" value="Unplaced"/>
</dbReference>